<name>A0A0G4GEQ6_VITBC</name>
<reference evidence="2 3" key="1">
    <citation type="submission" date="2014-11" db="EMBL/GenBank/DDBJ databases">
        <authorList>
            <person name="Zhu J."/>
            <person name="Qi W."/>
            <person name="Song R."/>
        </authorList>
    </citation>
    <scope>NUCLEOTIDE SEQUENCE [LARGE SCALE GENOMIC DNA]</scope>
</reference>
<feature type="compositionally biased region" description="Basic and acidic residues" evidence="1">
    <location>
        <begin position="477"/>
        <end position="487"/>
    </location>
</feature>
<evidence type="ECO:0000313" key="2">
    <source>
        <dbReference type="EMBL" id="CEM27871.1"/>
    </source>
</evidence>
<dbReference type="VEuPathDB" id="CryptoDB:Vbra_17575"/>
<dbReference type="AlphaFoldDB" id="A0A0G4GEQ6"/>
<feature type="compositionally biased region" description="Basic and acidic residues" evidence="1">
    <location>
        <begin position="711"/>
        <end position="721"/>
    </location>
</feature>
<dbReference type="EMBL" id="CDMY01000646">
    <property type="protein sequence ID" value="CEM27871.1"/>
    <property type="molecule type" value="Genomic_DNA"/>
</dbReference>
<feature type="region of interest" description="Disordered" evidence="1">
    <location>
        <begin position="477"/>
        <end position="507"/>
    </location>
</feature>
<feature type="compositionally biased region" description="Low complexity" evidence="1">
    <location>
        <begin position="494"/>
        <end position="507"/>
    </location>
</feature>
<keyword evidence="3" id="KW-1185">Reference proteome</keyword>
<accession>A0A0G4GEQ6</accession>
<feature type="region of interest" description="Disordered" evidence="1">
    <location>
        <begin position="308"/>
        <end position="335"/>
    </location>
</feature>
<evidence type="ECO:0000256" key="1">
    <source>
        <dbReference type="SAM" id="MobiDB-lite"/>
    </source>
</evidence>
<dbReference type="Proteomes" id="UP000041254">
    <property type="component" value="Unassembled WGS sequence"/>
</dbReference>
<gene>
    <name evidence="2" type="ORF">Vbra_17575</name>
</gene>
<feature type="region of interest" description="Disordered" evidence="1">
    <location>
        <begin position="414"/>
        <end position="445"/>
    </location>
</feature>
<dbReference type="InParanoid" id="A0A0G4GEQ6"/>
<organism evidence="2 3">
    <name type="scientific">Vitrella brassicaformis (strain CCMP3155)</name>
    <dbReference type="NCBI Taxonomy" id="1169540"/>
    <lineage>
        <taxon>Eukaryota</taxon>
        <taxon>Sar</taxon>
        <taxon>Alveolata</taxon>
        <taxon>Colpodellida</taxon>
        <taxon>Vitrellaceae</taxon>
        <taxon>Vitrella</taxon>
    </lineage>
</organism>
<evidence type="ECO:0000313" key="3">
    <source>
        <dbReference type="Proteomes" id="UP000041254"/>
    </source>
</evidence>
<feature type="region of interest" description="Disordered" evidence="1">
    <location>
        <begin position="683"/>
        <end position="721"/>
    </location>
</feature>
<sequence>MGGPAWYTAHGIPTARQALLFRRCQRTAMNAGLSPGWRAFLLRGLHDHWDDIELDRQRSQSLADPTDMTAPPKHRQLALLPAAIDQDARDRPLRHLFRLQAFRKPNMNLTDQAAHQGGQCCVLVYWGGDLVDEVRYVPVDKDTGEKLCATCLVPCADGTGGICGKQNTFGNVVNSHLRKTHKLTDETAQWLPAPPGPSAAPMTVTSAHVYHHQNRGPTHDLNASRRSLGSRDVEVLRIWVPGENTVQQLRNFAAKWPRDMIVEELVVQRDAPMTDGRYLRITYVPDRVPCRAFLKWLSREIPHQVDETMASPVTQQQASDQGDAPPPPDGQLQTGQTYLLQPQPSTQSGHPITRDDIARALRAELDYEVGFDTVRRLVDIFNGARHAVVQFVRQAGYSCSETELLTMAAAMQDAPVHPPSDADGEPPSLGDLLDSKEGPLPAGDRQGHLAAAAAGEQGGHYVTPARDVFEFVKAKDGRRREIHDARSHKSVNMASSSAAEQPSAAAAAAGDAAPADFLISPLPTVPAADGRRVHQVPLLPAHHHIQGFHRHWQPYPHLSALSSDAQGIAAQGHMASQPSHVYAPATGHSNNAPHSPVSEAQVMAEDSPPLQHPLGQNDLRYSPPHFNGAAPVIRQQQCDGAFMQHFPGVHWQCWWPRHTHQPTSMGLQPIRLPRHHKPVCAMGEAGDRPQLSWHRPRNSPMFSGCSGVDAEGERGRGDDSN</sequence>
<proteinExistence type="predicted"/>
<protein>
    <submittedName>
        <fullName evidence="2">Uncharacterized protein</fullName>
    </submittedName>
</protein>